<dbReference type="EMBL" id="LT607756">
    <property type="protein sequence ID" value="SCG85788.1"/>
    <property type="molecule type" value="Genomic_DNA"/>
</dbReference>
<comment type="similarity">
    <text evidence="4">Belongs to the NAC-alpha family.</text>
</comment>
<evidence type="ECO:0000256" key="1">
    <source>
        <dbReference type="ARBA" id="ARBA00022448"/>
    </source>
</evidence>
<evidence type="ECO:0000313" key="7">
    <source>
        <dbReference type="EMBL" id="SCG85788.1"/>
    </source>
</evidence>
<dbReference type="SMART" id="SM01407">
    <property type="entry name" value="NAC"/>
    <property type="match status" value="1"/>
</dbReference>
<dbReference type="GO" id="GO:0003723">
    <property type="term" value="F:RNA binding"/>
    <property type="evidence" value="ECO:0007669"/>
    <property type="project" value="UniProtKB-UniRule"/>
</dbReference>
<dbReference type="KEGG" id="mcub:MCBB_1230"/>
<name>A0A1D3L2J3_9EURY</name>
<evidence type="ECO:0000256" key="5">
    <source>
        <dbReference type="NCBIfam" id="TIGR00264"/>
    </source>
</evidence>
<evidence type="ECO:0000256" key="3">
    <source>
        <dbReference type="ARBA" id="ARBA00022927"/>
    </source>
</evidence>
<proteinExistence type="inferred from homology"/>
<dbReference type="PATRIC" id="fig|129848.4.peg.1244"/>
<dbReference type="Gene3D" id="2.20.70.30">
    <property type="entry name" value="Nascent polypeptide-associated complex domain"/>
    <property type="match status" value="1"/>
</dbReference>
<keyword evidence="2 4" id="KW-0694">RNA-binding</keyword>
<dbReference type="Pfam" id="PF01849">
    <property type="entry name" value="NAC"/>
    <property type="match status" value="1"/>
</dbReference>
<gene>
    <name evidence="4 7" type="primary">nac</name>
    <name evidence="7" type="ORF">MCBB_1230</name>
</gene>
<dbReference type="GeneID" id="30412074"/>
<dbReference type="SUPFAM" id="SSF46934">
    <property type="entry name" value="UBA-like"/>
    <property type="match status" value="1"/>
</dbReference>
<keyword evidence="1 4" id="KW-0813">Transport</keyword>
<comment type="subunit">
    <text evidence="4">Homodimer. Interacts with the ribosome. Binds ribosomal RNA.</text>
</comment>
<evidence type="ECO:0000256" key="2">
    <source>
        <dbReference type="ARBA" id="ARBA00022884"/>
    </source>
</evidence>
<dbReference type="Gene3D" id="1.10.8.10">
    <property type="entry name" value="DNA helicase RuvA subunit, C-terminal domain"/>
    <property type="match status" value="1"/>
</dbReference>
<evidence type="ECO:0000256" key="4">
    <source>
        <dbReference type="HAMAP-Rule" id="MF_00814"/>
    </source>
</evidence>
<evidence type="ECO:0000313" key="8">
    <source>
        <dbReference type="Proteomes" id="UP000094707"/>
    </source>
</evidence>
<keyword evidence="8" id="KW-1185">Reference proteome</keyword>
<dbReference type="InterPro" id="IPR009060">
    <property type="entry name" value="UBA-like_sf"/>
</dbReference>
<dbReference type="NCBIfam" id="TIGR00264">
    <property type="entry name" value="archaeal-type nascent polypeptide-associated complex protein"/>
    <property type="match status" value="1"/>
</dbReference>
<protein>
    <recommendedName>
        <fullName evidence="4 5">Nascent polypeptide-associated complex protein</fullName>
    </recommendedName>
</protein>
<dbReference type="Pfam" id="PF19026">
    <property type="entry name" value="UBA_HYPK"/>
    <property type="match status" value="1"/>
</dbReference>
<accession>A0A1D3L2J3</accession>
<reference evidence="7 8" key="1">
    <citation type="submission" date="2016-08" db="EMBL/GenBank/DDBJ databases">
        <authorList>
            <person name="Seilhamer J.J."/>
        </authorList>
    </citation>
    <scope>NUCLEOTIDE SEQUENCE [LARGE SCALE GENOMIC DNA]</scope>
    <source>
        <strain evidence="7">Buetzberg</strain>
    </source>
</reference>
<dbReference type="InterPro" id="IPR005231">
    <property type="entry name" value="NAC_arc"/>
</dbReference>
<comment type="function">
    <text evidence="4">Contacts the emerging nascent chain on the ribosome.</text>
</comment>
<organism evidence="7 8">
    <name type="scientific">Methanobacterium congolense</name>
    <dbReference type="NCBI Taxonomy" id="118062"/>
    <lineage>
        <taxon>Archaea</taxon>
        <taxon>Methanobacteriati</taxon>
        <taxon>Methanobacteriota</taxon>
        <taxon>Methanomada group</taxon>
        <taxon>Methanobacteria</taxon>
        <taxon>Methanobacteriales</taxon>
        <taxon>Methanobacteriaceae</taxon>
        <taxon>Methanobacterium</taxon>
    </lineage>
</organism>
<dbReference type="RefSeq" id="WP_071906913.1">
    <property type="nucleotide sequence ID" value="NZ_LT607756.1"/>
</dbReference>
<dbReference type="InterPro" id="IPR038187">
    <property type="entry name" value="NAC_A/B_dom_sf"/>
</dbReference>
<evidence type="ECO:0000259" key="6">
    <source>
        <dbReference type="PROSITE" id="PS51151"/>
    </source>
</evidence>
<dbReference type="CDD" id="cd14359">
    <property type="entry name" value="UBA_AeNAC"/>
    <property type="match status" value="1"/>
</dbReference>
<keyword evidence="3 4" id="KW-0653">Protein transport</keyword>
<dbReference type="STRING" id="118062.MCBB_1230"/>
<dbReference type="PROSITE" id="PS51151">
    <property type="entry name" value="NAC_AB"/>
    <property type="match status" value="1"/>
</dbReference>
<dbReference type="Proteomes" id="UP000094707">
    <property type="component" value="Chromosome I"/>
</dbReference>
<dbReference type="InterPro" id="IPR002715">
    <property type="entry name" value="Nas_poly-pep-assoc_cplx_dom"/>
</dbReference>
<dbReference type="CDD" id="cd22054">
    <property type="entry name" value="NAC_NACA"/>
    <property type="match status" value="1"/>
</dbReference>
<sequence>MLPGAGMNPKQLKQMQRSMKQMGMDMKDVKGVTEVVIKLKNKEILIKNPKVNLMNFMGQETYQITGKVKEQAVEAELEIPDEDVELVSTQTGTTKEEAIKALKEAGGDLAEAIMKLQK</sequence>
<dbReference type="OrthoDB" id="53273at2157"/>
<dbReference type="AlphaFoldDB" id="A0A1D3L2J3"/>
<feature type="domain" description="NAC-A/B" evidence="6">
    <location>
        <begin position="9"/>
        <end position="77"/>
    </location>
</feature>
<dbReference type="GO" id="GO:0015031">
    <property type="term" value="P:protein transport"/>
    <property type="evidence" value="ECO:0007669"/>
    <property type="project" value="UniProtKB-UniRule"/>
</dbReference>
<dbReference type="InterPro" id="IPR044034">
    <property type="entry name" value="NAC-like_UBA"/>
</dbReference>
<dbReference type="HAMAP" id="MF_00814">
    <property type="entry name" value="NAC_arch"/>
    <property type="match status" value="1"/>
</dbReference>